<reference evidence="1" key="1">
    <citation type="submission" date="2023-01" db="EMBL/GenBank/DDBJ databases">
        <title>Genome assembly of the deep-sea coral Lophelia pertusa.</title>
        <authorList>
            <person name="Herrera S."/>
            <person name="Cordes E."/>
        </authorList>
    </citation>
    <scope>NUCLEOTIDE SEQUENCE</scope>
    <source>
        <strain evidence="1">USNM1676648</strain>
        <tissue evidence="1">Polyp</tissue>
    </source>
</reference>
<comment type="caution">
    <text evidence="1">The sequence shown here is derived from an EMBL/GenBank/DDBJ whole genome shotgun (WGS) entry which is preliminary data.</text>
</comment>
<name>A0A9W9Z4T7_9CNID</name>
<dbReference type="AlphaFoldDB" id="A0A9W9Z4T7"/>
<gene>
    <name evidence="1" type="ORF">OS493_001875</name>
</gene>
<proteinExistence type="predicted"/>
<accession>A0A9W9Z4T7</accession>
<sequence>MPELPNVQINEEALHIVTSKSITDTYEELYVHDIPPEQPFTDDSKTFTFQVRPRSLGGYRPSECELLVPVKIVKQDDTNFTDPNDAKNGAGVHARLKNMIGLSLIRQVEVKPGGNEEICYMDPQNTALIEQMRYYFQYNKDEKKDPNMFWDKLSSYHLDQAEDPTLCGMADDYDVGNKVHHAARMLEIMTHNRWHLLRLKFPEPFHENSSYLPGICQFKWLFTFKAMLILAFKEPELITD</sequence>
<keyword evidence="2" id="KW-1185">Reference proteome</keyword>
<dbReference type="EMBL" id="MU826826">
    <property type="protein sequence ID" value="KAJ7375137.1"/>
    <property type="molecule type" value="Genomic_DNA"/>
</dbReference>
<dbReference type="Proteomes" id="UP001163046">
    <property type="component" value="Unassembled WGS sequence"/>
</dbReference>
<evidence type="ECO:0000313" key="1">
    <source>
        <dbReference type="EMBL" id="KAJ7375137.1"/>
    </source>
</evidence>
<protein>
    <submittedName>
        <fullName evidence="1">Uncharacterized protein</fullName>
    </submittedName>
</protein>
<evidence type="ECO:0000313" key="2">
    <source>
        <dbReference type="Proteomes" id="UP001163046"/>
    </source>
</evidence>
<organism evidence="1 2">
    <name type="scientific">Desmophyllum pertusum</name>
    <dbReference type="NCBI Taxonomy" id="174260"/>
    <lineage>
        <taxon>Eukaryota</taxon>
        <taxon>Metazoa</taxon>
        <taxon>Cnidaria</taxon>
        <taxon>Anthozoa</taxon>
        <taxon>Hexacorallia</taxon>
        <taxon>Scleractinia</taxon>
        <taxon>Caryophylliina</taxon>
        <taxon>Caryophylliidae</taxon>
        <taxon>Desmophyllum</taxon>
    </lineage>
</organism>